<evidence type="ECO:0000256" key="1">
    <source>
        <dbReference type="SAM" id="MobiDB-lite"/>
    </source>
</evidence>
<feature type="compositionally biased region" description="Low complexity" evidence="1">
    <location>
        <begin position="217"/>
        <end position="228"/>
    </location>
</feature>
<protein>
    <submittedName>
        <fullName evidence="3">Uncharacterized protein</fullName>
    </submittedName>
</protein>
<feature type="signal peptide" evidence="2">
    <location>
        <begin position="1"/>
        <end position="28"/>
    </location>
</feature>
<evidence type="ECO:0000313" key="4">
    <source>
        <dbReference type="Proteomes" id="UP001244341"/>
    </source>
</evidence>
<feature type="chain" id="PRO_5045111986" evidence="2">
    <location>
        <begin position="29"/>
        <end position="228"/>
    </location>
</feature>
<evidence type="ECO:0000313" key="3">
    <source>
        <dbReference type="EMBL" id="WIA21660.1"/>
    </source>
</evidence>
<dbReference type="EMBL" id="CP126220">
    <property type="protein sequence ID" value="WIA21660.1"/>
    <property type="molecule type" value="Genomic_DNA"/>
</dbReference>
<feature type="region of interest" description="Disordered" evidence="1">
    <location>
        <begin position="208"/>
        <end position="228"/>
    </location>
</feature>
<organism evidence="3 4">
    <name type="scientific">Tetradesmus obliquus</name>
    <name type="common">Green alga</name>
    <name type="synonym">Acutodesmus obliquus</name>
    <dbReference type="NCBI Taxonomy" id="3088"/>
    <lineage>
        <taxon>Eukaryota</taxon>
        <taxon>Viridiplantae</taxon>
        <taxon>Chlorophyta</taxon>
        <taxon>core chlorophytes</taxon>
        <taxon>Chlorophyceae</taxon>
        <taxon>CS clade</taxon>
        <taxon>Sphaeropleales</taxon>
        <taxon>Scenedesmaceae</taxon>
        <taxon>Tetradesmus</taxon>
    </lineage>
</organism>
<keyword evidence="4" id="KW-1185">Reference proteome</keyword>
<proteinExistence type="predicted"/>
<sequence length="228" mass="25256">MASLKAKHGLFIAFAVLIFVFQPHGTAATARKQLDATAAVREDPKPIWHRQFSIDFNETTKLLWWRWSTEGSMLYDALQQVEVVHRANGRGDSMCLSIHPRSNTPCTHLVVSGQRYLIFPELGECCKCCSNAGGCGILDPNWLDAAEYTGQTTMQGRTADSWNIRGLQPNNYYATADVPVGIPLELNQLPTATYVFGESELADGTWVAGSGAWSPAQQQQQQQQQQQP</sequence>
<evidence type="ECO:0000256" key="2">
    <source>
        <dbReference type="SAM" id="SignalP"/>
    </source>
</evidence>
<gene>
    <name evidence="3" type="ORF">OEZ85_000832</name>
</gene>
<keyword evidence="2" id="KW-0732">Signal</keyword>
<reference evidence="3 4" key="1">
    <citation type="submission" date="2023-05" db="EMBL/GenBank/DDBJ databases">
        <title>A 100% complete, gapless, phased diploid assembly of the Scenedesmus obliquus UTEX 3031 genome.</title>
        <authorList>
            <person name="Biondi T.C."/>
            <person name="Hanschen E.R."/>
            <person name="Kwon T."/>
            <person name="Eng W."/>
            <person name="Kruse C.P.S."/>
            <person name="Koehler S.I."/>
            <person name="Kunde Y."/>
            <person name="Gleasner C.D."/>
            <person name="You Mak K.T."/>
            <person name="Polle J."/>
            <person name="Hovde B.T."/>
            <person name="Starkenburg S.R."/>
        </authorList>
    </citation>
    <scope>NUCLEOTIDE SEQUENCE [LARGE SCALE GENOMIC DNA]</scope>
    <source>
        <strain evidence="3 4">DOE0152z</strain>
    </source>
</reference>
<accession>A0ABY8UK42</accession>
<dbReference type="Proteomes" id="UP001244341">
    <property type="component" value="Chromosome 13b"/>
</dbReference>
<name>A0ABY8UK42_TETOB</name>